<dbReference type="InterPro" id="IPR001509">
    <property type="entry name" value="Epimerase_deHydtase"/>
</dbReference>
<protein>
    <submittedName>
        <fullName evidence="2">dTDP-glucose 4,6-dehydratase</fullName>
    </submittedName>
</protein>
<reference evidence="2 3" key="1">
    <citation type="submission" date="2015-03" db="EMBL/GenBank/DDBJ databases">
        <authorList>
            <person name="Urmite Genomes"/>
        </authorList>
    </citation>
    <scope>NUCLEOTIDE SEQUENCE [LARGE SCALE GENOMIC DNA]</scope>
    <source>
        <strain evidence="2 3">CSUR P1491</strain>
    </source>
</reference>
<dbReference type="STRING" id="141349.BN1232_02531"/>
<evidence type="ECO:0000313" key="3">
    <source>
        <dbReference type="Proteomes" id="UP000199251"/>
    </source>
</evidence>
<name>A0A0E4GXH1_MYCLN</name>
<accession>A0A0E4GXH1</accession>
<dbReference type="InterPro" id="IPR036291">
    <property type="entry name" value="NAD(P)-bd_dom_sf"/>
</dbReference>
<dbReference type="SUPFAM" id="SSF51735">
    <property type="entry name" value="NAD(P)-binding Rossmann-fold domains"/>
    <property type="match status" value="1"/>
</dbReference>
<sequence>MRQFGSPDTASDSTYAEILMTITLTGATGFVGRQILHHLLERGYPVRAIVRDPSHLQRIAPGGRLEIVKTPDLFAESTGRLEELLEGSETLVHAAWYAKPGEYLTSILNVDCLTGTLNLARAFSSVNGKRFVGVGTCAEYDTSAGLLTTDTPLSPNTLYAACKAAAFQVLSSLLDPECMTFAWCRIFYLYGEGEDERRLIPYIRKQMAAGQEVLLTRGEQVRDFLDVKDAARMIADVAVGPQQGAVNICSGEETTVRQLAERIADEFGRRELLRFGARPENAFDPPRIVGVRKDIG</sequence>
<dbReference type="RefSeq" id="WP_244890074.1">
    <property type="nucleotide sequence ID" value="NZ_CTEE01000001.1"/>
</dbReference>
<evidence type="ECO:0000259" key="1">
    <source>
        <dbReference type="Pfam" id="PF01370"/>
    </source>
</evidence>
<gene>
    <name evidence="2" type="ORF">BN1232_02531</name>
</gene>
<dbReference type="InterPro" id="IPR050177">
    <property type="entry name" value="Lipid_A_modif_metabolic_enz"/>
</dbReference>
<dbReference type="Pfam" id="PF01370">
    <property type="entry name" value="Epimerase"/>
    <property type="match status" value="1"/>
</dbReference>
<evidence type="ECO:0000313" key="2">
    <source>
        <dbReference type="EMBL" id="CQD13082.1"/>
    </source>
</evidence>
<dbReference type="Gene3D" id="3.40.50.720">
    <property type="entry name" value="NAD(P)-binding Rossmann-like Domain"/>
    <property type="match status" value="1"/>
</dbReference>
<organism evidence="2 3">
    <name type="scientific">Mycobacterium lentiflavum</name>
    <dbReference type="NCBI Taxonomy" id="141349"/>
    <lineage>
        <taxon>Bacteria</taxon>
        <taxon>Bacillati</taxon>
        <taxon>Actinomycetota</taxon>
        <taxon>Actinomycetes</taxon>
        <taxon>Mycobacteriales</taxon>
        <taxon>Mycobacteriaceae</taxon>
        <taxon>Mycobacterium</taxon>
        <taxon>Mycobacterium simiae complex</taxon>
    </lineage>
</organism>
<dbReference type="PANTHER" id="PTHR43245:SF13">
    <property type="entry name" value="UDP-D-APIOSE_UDP-D-XYLOSE SYNTHASE 2"/>
    <property type="match status" value="1"/>
</dbReference>
<dbReference type="EMBL" id="CTEE01000001">
    <property type="protein sequence ID" value="CQD13082.1"/>
    <property type="molecule type" value="Genomic_DNA"/>
</dbReference>
<proteinExistence type="predicted"/>
<feature type="domain" description="NAD-dependent epimerase/dehydratase" evidence="1">
    <location>
        <begin position="22"/>
        <end position="248"/>
    </location>
</feature>
<dbReference type="PANTHER" id="PTHR43245">
    <property type="entry name" value="BIFUNCTIONAL POLYMYXIN RESISTANCE PROTEIN ARNA"/>
    <property type="match status" value="1"/>
</dbReference>
<dbReference type="Proteomes" id="UP000199251">
    <property type="component" value="Unassembled WGS sequence"/>
</dbReference>
<dbReference type="CDD" id="cd08946">
    <property type="entry name" value="SDR_e"/>
    <property type="match status" value="1"/>
</dbReference>
<dbReference type="AlphaFoldDB" id="A0A0E4GXH1"/>